<reference evidence="13 14" key="1">
    <citation type="submission" date="2021-07" db="EMBL/GenBank/DDBJ databases">
        <title>Clinical implication of Pseudomonas aeruginosa: further insight on the antimicrobial resistance.</title>
        <authorList>
            <person name="Macori G."/>
            <person name="Fanning S."/>
            <person name="Alqahtani A."/>
        </authorList>
    </citation>
    <scope>NUCLEOTIDE SEQUENCE [LARGE SCALE GENOMIC DNA]</scope>
    <source>
        <strain evidence="13 14">CFS3442</strain>
    </source>
</reference>
<dbReference type="RefSeq" id="WP_263469150.1">
    <property type="nucleotide sequence ID" value="NZ_JAHWBK010000007.1"/>
</dbReference>
<keyword evidence="14" id="KW-1185">Reference proteome</keyword>
<name>A0ABT2XHI3_9GAMM</name>
<dbReference type="InterPro" id="IPR012910">
    <property type="entry name" value="Plug_dom"/>
</dbReference>
<keyword evidence="13" id="KW-0675">Receptor</keyword>
<dbReference type="EMBL" id="JAHWBK010000007">
    <property type="protein sequence ID" value="MCV0325116.1"/>
    <property type="molecule type" value="Genomic_DNA"/>
</dbReference>
<evidence type="ECO:0000256" key="7">
    <source>
        <dbReference type="ARBA" id="ARBA00023237"/>
    </source>
</evidence>
<organism evidence="13 14">
    <name type="scientific">Stenotrophomonas riyadhensis</name>
    <dbReference type="NCBI Taxonomy" id="2859893"/>
    <lineage>
        <taxon>Bacteria</taxon>
        <taxon>Pseudomonadati</taxon>
        <taxon>Pseudomonadota</taxon>
        <taxon>Gammaproteobacteria</taxon>
        <taxon>Lysobacterales</taxon>
        <taxon>Lysobacteraceae</taxon>
        <taxon>Stenotrophomonas</taxon>
    </lineage>
</organism>
<dbReference type="PROSITE" id="PS52016">
    <property type="entry name" value="TONB_DEPENDENT_REC_3"/>
    <property type="match status" value="1"/>
</dbReference>
<evidence type="ECO:0000256" key="4">
    <source>
        <dbReference type="ARBA" id="ARBA00022692"/>
    </source>
</evidence>
<evidence type="ECO:0000256" key="6">
    <source>
        <dbReference type="ARBA" id="ARBA00023136"/>
    </source>
</evidence>
<dbReference type="InterPro" id="IPR037066">
    <property type="entry name" value="Plug_dom_sf"/>
</dbReference>
<keyword evidence="10" id="KW-0732">Signal</keyword>
<keyword evidence="4 8" id="KW-0812">Transmembrane</keyword>
<gene>
    <name evidence="13" type="ORF">KYJ44_12355</name>
</gene>
<evidence type="ECO:0000313" key="14">
    <source>
        <dbReference type="Proteomes" id="UP001208054"/>
    </source>
</evidence>
<dbReference type="Proteomes" id="UP001208054">
    <property type="component" value="Unassembled WGS sequence"/>
</dbReference>
<evidence type="ECO:0000256" key="5">
    <source>
        <dbReference type="ARBA" id="ARBA00023077"/>
    </source>
</evidence>
<accession>A0ABT2XHI3</accession>
<keyword evidence="3 8" id="KW-1134">Transmembrane beta strand</keyword>
<dbReference type="SUPFAM" id="SSF56935">
    <property type="entry name" value="Porins"/>
    <property type="match status" value="1"/>
</dbReference>
<keyword evidence="7 8" id="KW-0998">Cell outer membrane</keyword>
<dbReference type="InterPro" id="IPR000531">
    <property type="entry name" value="Beta-barrel_TonB"/>
</dbReference>
<dbReference type="Pfam" id="PF07715">
    <property type="entry name" value="Plug"/>
    <property type="match status" value="1"/>
</dbReference>
<feature type="domain" description="TonB-dependent receptor plug" evidence="12">
    <location>
        <begin position="51"/>
        <end position="165"/>
    </location>
</feature>
<comment type="subcellular location">
    <subcellularLocation>
        <location evidence="1 8">Cell outer membrane</location>
        <topology evidence="1 8">Multi-pass membrane protein</topology>
    </subcellularLocation>
</comment>
<feature type="chain" id="PRO_5045249110" evidence="10">
    <location>
        <begin position="29"/>
        <end position="948"/>
    </location>
</feature>
<dbReference type="Pfam" id="PF00593">
    <property type="entry name" value="TonB_dep_Rec_b-barrel"/>
    <property type="match status" value="1"/>
</dbReference>
<evidence type="ECO:0000256" key="2">
    <source>
        <dbReference type="ARBA" id="ARBA00022448"/>
    </source>
</evidence>
<proteinExistence type="inferred from homology"/>
<feature type="domain" description="TonB-dependent receptor-like beta-barrel" evidence="11">
    <location>
        <begin position="480"/>
        <end position="912"/>
    </location>
</feature>
<dbReference type="Gene3D" id="2.170.130.10">
    <property type="entry name" value="TonB-dependent receptor, plug domain"/>
    <property type="match status" value="1"/>
</dbReference>
<dbReference type="Gene3D" id="2.40.170.20">
    <property type="entry name" value="TonB-dependent receptor, beta-barrel domain"/>
    <property type="match status" value="2"/>
</dbReference>
<dbReference type="PANTHER" id="PTHR47234">
    <property type="match status" value="1"/>
</dbReference>
<keyword evidence="5 9" id="KW-0798">TonB box</keyword>
<dbReference type="CDD" id="cd01347">
    <property type="entry name" value="ligand_gated_channel"/>
    <property type="match status" value="1"/>
</dbReference>
<evidence type="ECO:0000256" key="3">
    <source>
        <dbReference type="ARBA" id="ARBA00022452"/>
    </source>
</evidence>
<evidence type="ECO:0000256" key="8">
    <source>
        <dbReference type="PROSITE-ProRule" id="PRU01360"/>
    </source>
</evidence>
<comment type="similarity">
    <text evidence="8 9">Belongs to the TonB-dependent receptor family.</text>
</comment>
<feature type="signal peptide" evidence="10">
    <location>
        <begin position="1"/>
        <end position="28"/>
    </location>
</feature>
<sequence>MNVRNPAVRFGLLPAGIALALAPAFASAQEAKGTTDLDRISVTGSRIRGANMETQQPILTMTRESLEKQGFSSVADVLGNLTSAGSPAISRSESLASGENVGGYYVDIRNLGASRTLVLMNGKRLGATTSGLQDLSQIPMSAVERIEVLKDGASSIYGSDAIAAVVNVITRKNFDGGEANVYVGQYSDGDGDNQQYSMTLGARGERGSLTLSAEYSKMDPVWAKDRWYSRDGAKGPNSVAADGSPISQFGSWCNPTQVDCSDSKTAVWKTLNPGGDPKNPNDYHVMTPAEYANSNEQMTLLTGVKRKSLYINGTYDFTDSISLNTDVLYNERQTFQQIAGYPFQSSAWEQPLSGDSAFNPVGQDVNVRRRLWEVPRTTDSQMKTLRFAPTISGFFELGGKTFDWDVGALWNRNETIKRNRGDMSLISAEQAMGTSFIDAGGVARCGTAAKPILGDCRPWNPLLPYGVNGPGSLANQELQDFLFPTYTTRGETKTTSFNANLAGSIVTLPAGDLGFALGVEHRKEEGNYVPDAFAQSGMSTGLGQKPTKGQYDLNEVFLELNVPILADKPFAKELTLNVASRYSDYSNFGGTTNSKFGLTWRPLDELLVRGTYAQGFRAPTINDLYGGLSSSFERYIDPCAVGAPGSVAGNAACLAGGAPANYVQLGQGNVPCATLPCQSGDQFVSGANPNLKPETSKSTTFGVVWSPRWVQGLDLSLDWYKYEISDMIIADSVDRILRDCYVLGNSARCGSVTRAADGHISGITYGTANLGKMKTEGYDIGVKYRLPELAIGQFNIDWQTSYTAKYDEQAQNSAGDNIMMGRVGESGDTTVFRVRSNLGVNWQYGDFGVNYTARYYSGLRESCISIGCTDPDRYAYGEKAPVRRTGSNTFHDLQVSWKAPWDATIALGANNVFAHKGPLMYSAPNSSFAYYGGFDVGRFLYMKYTQRF</sequence>
<evidence type="ECO:0000259" key="11">
    <source>
        <dbReference type="Pfam" id="PF00593"/>
    </source>
</evidence>
<comment type="caution">
    <text evidence="13">The sequence shown here is derived from an EMBL/GenBank/DDBJ whole genome shotgun (WGS) entry which is preliminary data.</text>
</comment>
<protein>
    <submittedName>
        <fullName evidence="13">TonB-dependent receptor</fullName>
    </submittedName>
</protein>
<evidence type="ECO:0000256" key="10">
    <source>
        <dbReference type="SAM" id="SignalP"/>
    </source>
</evidence>
<keyword evidence="2 8" id="KW-0813">Transport</keyword>
<evidence type="ECO:0000313" key="13">
    <source>
        <dbReference type="EMBL" id="MCV0325116.1"/>
    </source>
</evidence>
<dbReference type="PANTHER" id="PTHR47234:SF2">
    <property type="entry name" value="TONB-DEPENDENT RECEPTOR"/>
    <property type="match status" value="1"/>
</dbReference>
<evidence type="ECO:0000259" key="12">
    <source>
        <dbReference type="Pfam" id="PF07715"/>
    </source>
</evidence>
<evidence type="ECO:0000256" key="1">
    <source>
        <dbReference type="ARBA" id="ARBA00004571"/>
    </source>
</evidence>
<dbReference type="InterPro" id="IPR039426">
    <property type="entry name" value="TonB-dep_rcpt-like"/>
</dbReference>
<keyword evidence="6 8" id="KW-0472">Membrane</keyword>
<evidence type="ECO:0000256" key="9">
    <source>
        <dbReference type="RuleBase" id="RU003357"/>
    </source>
</evidence>
<dbReference type="InterPro" id="IPR036942">
    <property type="entry name" value="Beta-barrel_TonB_sf"/>
</dbReference>